<protein>
    <submittedName>
        <fullName evidence="2">Uncharacterized protein</fullName>
    </submittedName>
</protein>
<evidence type="ECO:0000313" key="3">
    <source>
        <dbReference type="Proteomes" id="UP000837857"/>
    </source>
</evidence>
<dbReference type="Pfam" id="PF06585">
    <property type="entry name" value="JHBP"/>
    <property type="match status" value="1"/>
</dbReference>
<sequence length="238" mass="26476">MTYRILFLISYFLIESNGALAPFIKKCKSDDSECLIASTQIAIPYLSPGIPELEIPPADPLYFKEISADQGDLKLTFRDLKVTGTSKCKVIDVKRDTVASTISLEVECPILATGTYLLDGKLLFIPAQGNGDFEIKTENVKLKALLKYKTITANDGAKHWKITGYDYSYDLVERVSIKLDNLFGGDETRAKPILEILNNSWKELITEIGAPIIKELFAKCISIINKFTTAVPTTELEL</sequence>
<reference evidence="2" key="1">
    <citation type="submission" date="2022-03" db="EMBL/GenBank/DDBJ databases">
        <authorList>
            <person name="Martin H S."/>
        </authorList>
    </citation>
    <scope>NUCLEOTIDE SEQUENCE</scope>
</reference>
<feature type="non-terminal residue" evidence="2">
    <location>
        <position position="1"/>
    </location>
</feature>
<feature type="signal peptide" evidence="1">
    <location>
        <begin position="1"/>
        <end position="21"/>
    </location>
</feature>
<evidence type="ECO:0000313" key="2">
    <source>
        <dbReference type="EMBL" id="CAH2047400.1"/>
    </source>
</evidence>
<organism evidence="2 3">
    <name type="scientific">Iphiclides podalirius</name>
    <name type="common">scarce swallowtail</name>
    <dbReference type="NCBI Taxonomy" id="110791"/>
    <lineage>
        <taxon>Eukaryota</taxon>
        <taxon>Metazoa</taxon>
        <taxon>Ecdysozoa</taxon>
        <taxon>Arthropoda</taxon>
        <taxon>Hexapoda</taxon>
        <taxon>Insecta</taxon>
        <taxon>Pterygota</taxon>
        <taxon>Neoptera</taxon>
        <taxon>Endopterygota</taxon>
        <taxon>Lepidoptera</taxon>
        <taxon>Glossata</taxon>
        <taxon>Ditrysia</taxon>
        <taxon>Papilionoidea</taxon>
        <taxon>Papilionidae</taxon>
        <taxon>Papilioninae</taxon>
        <taxon>Iphiclides</taxon>
    </lineage>
</organism>
<dbReference type="EMBL" id="OW152829">
    <property type="protein sequence ID" value="CAH2047400.1"/>
    <property type="molecule type" value="Genomic_DNA"/>
</dbReference>
<proteinExistence type="predicted"/>
<dbReference type="SMART" id="SM00700">
    <property type="entry name" value="JHBP"/>
    <property type="match status" value="1"/>
</dbReference>
<feature type="chain" id="PRO_5046412904" evidence="1">
    <location>
        <begin position="22"/>
        <end position="238"/>
    </location>
</feature>
<dbReference type="PANTHER" id="PTHR11008">
    <property type="entry name" value="PROTEIN TAKEOUT-LIKE PROTEIN"/>
    <property type="match status" value="1"/>
</dbReference>
<dbReference type="Gene3D" id="3.15.10.30">
    <property type="entry name" value="Haemolymph juvenile hormone binding protein"/>
    <property type="match status" value="1"/>
</dbReference>
<keyword evidence="1" id="KW-0732">Signal</keyword>
<keyword evidence="3" id="KW-1185">Reference proteome</keyword>
<gene>
    <name evidence="2" type="ORF">IPOD504_LOCUS5759</name>
</gene>
<dbReference type="InterPro" id="IPR038606">
    <property type="entry name" value="To_sf"/>
</dbReference>
<dbReference type="InterPro" id="IPR010562">
    <property type="entry name" value="Haemolymph_juvenile_hormone-bd"/>
</dbReference>
<name>A0ABN8I2R4_9NEOP</name>
<dbReference type="PANTHER" id="PTHR11008:SF32">
    <property type="entry name" value="CIRCADIAN CLOCK-CONTROLLED PROTEIN DAYWAKE-RELATED"/>
    <property type="match status" value="1"/>
</dbReference>
<dbReference type="Proteomes" id="UP000837857">
    <property type="component" value="Chromosome 17"/>
</dbReference>
<evidence type="ECO:0000256" key="1">
    <source>
        <dbReference type="SAM" id="SignalP"/>
    </source>
</evidence>
<accession>A0ABN8I2R4</accession>